<dbReference type="RefSeq" id="XP_040727314.1">
    <property type="nucleotide sequence ID" value="XM_040866381.1"/>
</dbReference>
<dbReference type="Pfam" id="PF04841">
    <property type="entry name" value="Vps16_N"/>
    <property type="match status" value="1"/>
</dbReference>
<dbReference type="EMBL" id="MCFI01000003">
    <property type="protein sequence ID" value="ORY86132.1"/>
    <property type="molecule type" value="Genomic_DNA"/>
</dbReference>
<keyword evidence="2" id="KW-0653">Protein transport</keyword>
<dbReference type="GO" id="GO:0003779">
    <property type="term" value="F:actin binding"/>
    <property type="evidence" value="ECO:0007669"/>
    <property type="project" value="TreeGrafter"/>
</dbReference>
<keyword evidence="2" id="KW-0813">Transport</keyword>
<dbReference type="PIRSF" id="PIRSF007949">
    <property type="entry name" value="VPS16"/>
    <property type="match status" value="1"/>
</dbReference>
<protein>
    <recommendedName>
        <fullName evidence="2">Probable vacuolar protein sorting-associated protein 16 homolog</fullName>
    </recommendedName>
</protein>
<gene>
    <name evidence="5" type="ORF">BCR37DRAFT_205184</name>
</gene>
<name>A0A1Y2FQ57_PROLT</name>
<comment type="similarity">
    <text evidence="1 2">Belongs to the VPS16 family.</text>
</comment>
<dbReference type="GO" id="GO:0006886">
    <property type="term" value="P:intracellular protein transport"/>
    <property type="evidence" value="ECO:0007669"/>
    <property type="project" value="InterPro"/>
</dbReference>
<comment type="caution">
    <text evidence="5">The sequence shown here is derived from an EMBL/GenBank/DDBJ whole genome shotgun (WGS) entry which is preliminary data.</text>
</comment>
<dbReference type="Proteomes" id="UP000193685">
    <property type="component" value="Unassembled WGS sequence"/>
</dbReference>
<dbReference type="GeneID" id="63782980"/>
<dbReference type="PANTHER" id="PTHR12811">
    <property type="entry name" value="VACUOLAR PROTEIN SORTING VPS16"/>
    <property type="match status" value="1"/>
</dbReference>
<dbReference type="Pfam" id="PF04840">
    <property type="entry name" value="Vps16_C"/>
    <property type="match status" value="1"/>
</dbReference>
<evidence type="ECO:0000259" key="4">
    <source>
        <dbReference type="Pfam" id="PF04841"/>
    </source>
</evidence>
<dbReference type="AlphaFoldDB" id="A0A1Y2FQ57"/>
<evidence type="ECO:0000259" key="3">
    <source>
        <dbReference type="Pfam" id="PF04840"/>
    </source>
</evidence>
<feature type="domain" description="Vps16 N-terminal" evidence="4">
    <location>
        <begin position="4"/>
        <end position="409"/>
    </location>
</feature>
<dbReference type="SUPFAM" id="SSF50978">
    <property type="entry name" value="WD40 repeat-like"/>
    <property type="match status" value="1"/>
</dbReference>
<keyword evidence="6" id="KW-1185">Reference proteome</keyword>
<dbReference type="Gene3D" id="2.130.10.10">
    <property type="entry name" value="YVTN repeat-like/Quinoprotein amine dehydrogenase"/>
    <property type="match status" value="1"/>
</dbReference>
<dbReference type="GO" id="GO:0005768">
    <property type="term" value="C:endosome"/>
    <property type="evidence" value="ECO:0007669"/>
    <property type="project" value="TreeGrafter"/>
</dbReference>
<dbReference type="GO" id="GO:0016197">
    <property type="term" value="P:endosomal transport"/>
    <property type="evidence" value="ECO:0007669"/>
    <property type="project" value="TreeGrafter"/>
</dbReference>
<dbReference type="InterPro" id="IPR016534">
    <property type="entry name" value="VPS16"/>
</dbReference>
<evidence type="ECO:0000313" key="6">
    <source>
        <dbReference type="Proteomes" id="UP000193685"/>
    </source>
</evidence>
<dbReference type="STRING" id="56484.A0A1Y2FQ57"/>
<evidence type="ECO:0000256" key="1">
    <source>
        <dbReference type="ARBA" id="ARBA00009250"/>
    </source>
</evidence>
<evidence type="ECO:0000256" key="2">
    <source>
        <dbReference type="PIRNR" id="PIRNR007949"/>
    </source>
</evidence>
<feature type="domain" description="Vps16 C-terminal" evidence="3">
    <location>
        <begin position="502"/>
        <end position="798"/>
    </location>
</feature>
<dbReference type="InterPro" id="IPR015943">
    <property type="entry name" value="WD40/YVTN_repeat-like_dom_sf"/>
</dbReference>
<sequence>MDKPSASWDALGERFYCRHDLYTLSWPEFDFEEVLYAAAPYGGAIALTRNDERVQRYRGQTFAKGAVQIYSCTGEKIRDIRWEGVSVAALGWTDDERLLIVAREGQVRHYDLLGNFSQFSLLGSGTGVQIRDCQFWSKGMVARTTENVFIKVDHYNDAHPQAFSGVQLGIEVTAHSWAIIAPSFSLSRQVECIVAAGNTLFTLDGSEQQSQNISHGPFTHIQVSPNGQFVALRSEDGKIWVTSADFQRTLTEFDASGDGKPETLAWCGNDALVMLVGTVLTVIGPAGDIVQYAYDAAVGLVTEVDGLRIFSQTLCEFLQKVPETTERIFAPGSDSAASILLDAIDQLDSGSSEADESIRLIQPYLADAVDDCVRAAGEAHEPRWQKHLLRAASFGKSFLELYNSDEFVDLCEMLRVNNAVAYTDVGIPLTLEQSIRLTPEGLLDRLLQRKHHHLASKICAHLKLSPDVVYVHWACLKLQSTVEDDASICHSIVDKLSQRKQISYEQIARTAFQGGRLSLATELLKHEPRAGAQVPLLLDLEEDEAAMRMAIRSGDPDLLEHVVFRMKAKHPLAVFFRMINNKPAAVAVLIEYAKRHDTQLLKDFYYQDDRKVEAALSVLAESVEETERQQQYNKARLAMKMLESAKEHGLEQRLLEDNVKLFQIQDSLAKDLGTSFEGMSPIDIIMRLLTTGSLSRAQKVATAFKVPEVTFVWLQLRTFITQREWEALERWLFRLKKCPIGYDKIAREIQQAGNKKLASKVVALLSNGRERVELWLELEDPVAAAREALRLKQTELFEQAKQSSSGRDLAEIEEMARRAVTK</sequence>
<dbReference type="PANTHER" id="PTHR12811:SF0">
    <property type="entry name" value="VACUOLAR PROTEIN SORTING-ASSOCIATED PROTEIN 16 HOMOLOG"/>
    <property type="match status" value="1"/>
</dbReference>
<dbReference type="Gene3D" id="1.10.150.780">
    <property type="entry name" value="Vps16, C-terminal region"/>
    <property type="match status" value="1"/>
</dbReference>
<dbReference type="OMA" id="WCGDDCL"/>
<dbReference type="InterPro" id="IPR006926">
    <property type="entry name" value="Vps16_N"/>
</dbReference>
<accession>A0A1Y2FQ57</accession>
<organism evidence="5 6">
    <name type="scientific">Protomyces lactucae-debilis</name>
    <dbReference type="NCBI Taxonomy" id="2754530"/>
    <lineage>
        <taxon>Eukaryota</taxon>
        <taxon>Fungi</taxon>
        <taxon>Dikarya</taxon>
        <taxon>Ascomycota</taxon>
        <taxon>Taphrinomycotina</taxon>
        <taxon>Taphrinomycetes</taxon>
        <taxon>Taphrinales</taxon>
        <taxon>Protomycetaceae</taxon>
        <taxon>Protomyces</taxon>
    </lineage>
</organism>
<reference evidence="5 6" key="1">
    <citation type="submission" date="2016-07" db="EMBL/GenBank/DDBJ databases">
        <title>Pervasive Adenine N6-methylation of Active Genes in Fungi.</title>
        <authorList>
            <consortium name="DOE Joint Genome Institute"/>
            <person name="Mondo S.J."/>
            <person name="Dannebaum R.O."/>
            <person name="Kuo R.C."/>
            <person name="Labutti K."/>
            <person name="Haridas S."/>
            <person name="Kuo A."/>
            <person name="Salamov A."/>
            <person name="Ahrendt S.R."/>
            <person name="Lipzen A."/>
            <person name="Sullivan W."/>
            <person name="Andreopoulos W.B."/>
            <person name="Clum A."/>
            <person name="Lindquist E."/>
            <person name="Daum C."/>
            <person name="Ramamoorthy G.K."/>
            <person name="Gryganskyi A."/>
            <person name="Culley D."/>
            <person name="Magnuson J.K."/>
            <person name="James T.Y."/>
            <person name="O'Malley M.A."/>
            <person name="Stajich J.E."/>
            <person name="Spatafora J.W."/>
            <person name="Visel A."/>
            <person name="Grigoriev I.V."/>
        </authorList>
    </citation>
    <scope>NUCLEOTIDE SEQUENCE [LARGE SCALE GENOMIC DNA]</scope>
    <source>
        <strain evidence="5 6">12-1054</strain>
    </source>
</reference>
<proteinExistence type="inferred from homology"/>
<evidence type="ECO:0000313" key="5">
    <source>
        <dbReference type="EMBL" id="ORY86132.1"/>
    </source>
</evidence>
<dbReference type="InterPro" id="IPR006925">
    <property type="entry name" value="Vps16_C"/>
</dbReference>
<dbReference type="GO" id="GO:0030897">
    <property type="term" value="C:HOPS complex"/>
    <property type="evidence" value="ECO:0007669"/>
    <property type="project" value="TreeGrafter"/>
</dbReference>
<dbReference type="InterPro" id="IPR038132">
    <property type="entry name" value="Vps16_C_sf"/>
</dbReference>
<dbReference type="GO" id="GO:0042144">
    <property type="term" value="P:vacuole fusion, non-autophagic"/>
    <property type="evidence" value="ECO:0007669"/>
    <property type="project" value="TreeGrafter"/>
</dbReference>
<dbReference type="OrthoDB" id="1792at2759"/>
<comment type="function">
    <text evidence="2">Essential for vacuolar protein sorting. Required for vacuole biogenesis, stability and to maintain vacuole morphology.</text>
</comment>
<dbReference type="InterPro" id="IPR036322">
    <property type="entry name" value="WD40_repeat_dom_sf"/>
</dbReference>